<evidence type="ECO:0008006" key="4">
    <source>
        <dbReference type="Google" id="ProtNLM"/>
    </source>
</evidence>
<accession>A0A4R4KFZ8</accession>
<feature type="compositionally biased region" description="Acidic residues" evidence="1">
    <location>
        <begin position="809"/>
        <end position="826"/>
    </location>
</feature>
<dbReference type="InterPro" id="IPR028974">
    <property type="entry name" value="TSP_type-3_rpt"/>
</dbReference>
<reference evidence="2 3" key="1">
    <citation type="submission" date="2019-02" db="EMBL/GenBank/DDBJ databases">
        <title>Arundinibacter roseus gen. nov., sp. nov., a new member of the family Cytophagaceae.</title>
        <authorList>
            <person name="Szuroczki S."/>
            <person name="Khayer B."/>
            <person name="Sproer C."/>
            <person name="Toumi M."/>
            <person name="Szabo A."/>
            <person name="Felfoldi T."/>
            <person name="Schumann P."/>
            <person name="Toth E."/>
        </authorList>
    </citation>
    <scope>NUCLEOTIDE SEQUENCE [LARGE SCALE GENOMIC DNA]</scope>
    <source>
        <strain evidence="2 3">DMA-k-7a</strain>
    </source>
</reference>
<feature type="compositionally biased region" description="Acidic residues" evidence="1">
    <location>
        <begin position="869"/>
        <end position="885"/>
    </location>
</feature>
<dbReference type="Gene3D" id="4.10.1080.10">
    <property type="entry name" value="TSP type-3 repeat"/>
    <property type="match status" value="2"/>
</dbReference>
<dbReference type="AlphaFoldDB" id="A0A4R4KFZ8"/>
<feature type="compositionally biased region" description="Low complexity" evidence="1">
    <location>
        <begin position="954"/>
        <end position="963"/>
    </location>
</feature>
<comment type="caution">
    <text evidence="2">The sequence shown here is derived from an EMBL/GenBank/DDBJ whole genome shotgun (WGS) entry which is preliminary data.</text>
</comment>
<evidence type="ECO:0000313" key="2">
    <source>
        <dbReference type="EMBL" id="TDB65792.1"/>
    </source>
</evidence>
<feature type="region of interest" description="Disordered" evidence="1">
    <location>
        <begin position="685"/>
        <end position="979"/>
    </location>
</feature>
<dbReference type="PANTHER" id="PTHR10199:SF119">
    <property type="entry name" value="RE20510P"/>
    <property type="match status" value="1"/>
</dbReference>
<dbReference type="RefSeq" id="WP_132116518.1">
    <property type="nucleotide sequence ID" value="NZ_SMJU01000005.1"/>
</dbReference>
<name>A0A4R4KFZ8_9BACT</name>
<dbReference type="Proteomes" id="UP000295706">
    <property type="component" value="Unassembled WGS sequence"/>
</dbReference>
<dbReference type="PANTHER" id="PTHR10199">
    <property type="entry name" value="THROMBOSPONDIN"/>
    <property type="match status" value="1"/>
</dbReference>
<dbReference type="GO" id="GO:0005509">
    <property type="term" value="F:calcium ion binding"/>
    <property type="evidence" value="ECO:0007669"/>
    <property type="project" value="InterPro"/>
</dbReference>
<keyword evidence="3" id="KW-1185">Reference proteome</keyword>
<dbReference type="EMBL" id="SMJU01000005">
    <property type="protein sequence ID" value="TDB65792.1"/>
    <property type="molecule type" value="Genomic_DNA"/>
</dbReference>
<evidence type="ECO:0000313" key="3">
    <source>
        <dbReference type="Proteomes" id="UP000295706"/>
    </source>
</evidence>
<gene>
    <name evidence="2" type="ORF">EZE20_08470</name>
</gene>
<protein>
    <recommendedName>
        <fullName evidence="4">DUF11 domain-containing protein</fullName>
    </recommendedName>
</protein>
<dbReference type="OrthoDB" id="934118at2"/>
<evidence type="ECO:0000256" key="1">
    <source>
        <dbReference type="SAM" id="MobiDB-lite"/>
    </source>
</evidence>
<feature type="compositionally biased region" description="Acidic residues" evidence="1">
    <location>
        <begin position="839"/>
        <end position="852"/>
    </location>
</feature>
<feature type="compositionally biased region" description="Acidic residues" evidence="1">
    <location>
        <begin position="739"/>
        <end position="754"/>
    </location>
</feature>
<sequence length="1120" mass="115971">MRSFLLNPYRETYGLWLRLTCLIILLSPGLALAQNGSLCYKPLIGPGTSAGPVGGSLTDVGFTPNNTPANLIDGNTGNFAEISNLLTLASGRGVTVSNANTTYPAGWFAGYVVELGDNGLLNANVLSGIEVQTFNDGAPAETRTFNSGLGVTLLSDGSPDKVYLSFETTLPFDEVRLVKNSLVNLAAGTSLRVYYATAFDPGCGTLDQNGICYDQIAGNETVVNFGAGLLGTLATLSNPDGITDGDKNTYATLVLPAGTNLLASAPFVGVKSLQTIYPSGNRVGFVVQQDNGLLTADLLNTLRIQTYLHGELQDDQPLSSGNGLLAANVLAGTDPIQELSILTTAPFNEVRLVAEGVMASLGTLRIYYAFENPESCTDCKTALTSSAAQPYTGELVSRDRDPSIFSTYNTTGVYGLTLGTLTNTSALVSPSLTDSARFAVIAGLLNGGARMTVKRTGGDNYPVGTVAGFAVKSGSGLLSAGLLSGITIRLYEGDGENPVQTITGASLLNLGLLSSNGLNFIGGKSTVAFDEIEIDLNLGAISLGLPLTFDVFYAYVQIDTDGDGVPDCNEICGAGQDDSVDSDGDGTPDACDACSDANDKSAVVDTDGDGLLNNCDPDSDNDGIPDSVEDTNGNGDPNDDDADGDGVPNYLDLDSDNDGILDLYESGIDPALIASNDADENGVLDTANPIFTNTPRDTDGDGVPDYLDLDSDNDGIPDLTESGLTGFADADNNGVVDGPDADNDGVQDSVDGDDAAFGSPNTGAPRDTDGDNVPDAYDLDSDNDGINDIIESGIPGLIDANNDGIVDGPDADGDGISDSADTDDETFGSPGAPAPINSDNDDAPDYIDLDSDNDTRSDLVESGQTGYVDADDNGVVDGPDSDGDGIMDSVDGNNGTFGDAGDTAPQNTDGTDEPDYRDTDSNNDGTNDIEDNGRGDLDPDDDGMVDNPVDPDNDGIPNNNGLDFQPDDFGGLGTGSPDLSPGVLSNGSTYNVSDERDVVVTIFNTGETGTSAPVVFTITKLEPTFGIAIPETATNADVFGGTAVDNSQWTITEEATRYVFTLKDGFSILPTENKKVVLRLTATGTNSSNANLTVRIIDGTGGSENPITNNILIYKLSINL</sequence>
<feature type="region of interest" description="Disordered" evidence="1">
    <location>
        <begin position="605"/>
        <end position="653"/>
    </location>
</feature>
<proteinExistence type="predicted"/>
<feature type="compositionally biased region" description="Acidic residues" evidence="1">
    <location>
        <begin position="938"/>
        <end position="953"/>
    </location>
</feature>
<dbReference type="SUPFAM" id="SSF103647">
    <property type="entry name" value="TSP type-3 repeat"/>
    <property type="match status" value="3"/>
</dbReference>
<feature type="compositionally biased region" description="Acidic residues" evidence="1">
    <location>
        <begin position="617"/>
        <end position="629"/>
    </location>
</feature>
<organism evidence="2 3">
    <name type="scientific">Arundinibacter roseus</name>
    <dbReference type="NCBI Taxonomy" id="2070510"/>
    <lineage>
        <taxon>Bacteria</taxon>
        <taxon>Pseudomonadati</taxon>
        <taxon>Bacteroidota</taxon>
        <taxon>Cytophagia</taxon>
        <taxon>Cytophagales</taxon>
        <taxon>Spirosomataceae</taxon>
        <taxon>Arundinibacter</taxon>
    </lineage>
</organism>